<dbReference type="SUPFAM" id="SSF55874">
    <property type="entry name" value="ATPase domain of HSP90 chaperone/DNA topoisomerase II/histidine kinase"/>
    <property type="match status" value="1"/>
</dbReference>
<dbReference type="PANTHER" id="PTHR24421:SF56">
    <property type="entry name" value="OXYGEN SENSOR HISTIDINE KINASE RESPONSE REGULATOR DOST"/>
    <property type="match status" value="1"/>
</dbReference>
<dbReference type="Pfam" id="PF13185">
    <property type="entry name" value="GAF_2"/>
    <property type="match status" value="1"/>
</dbReference>
<dbReference type="InterPro" id="IPR029016">
    <property type="entry name" value="GAF-like_dom_sf"/>
</dbReference>
<dbReference type="SMART" id="SM00065">
    <property type="entry name" value="GAF"/>
    <property type="match status" value="2"/>
</dbReference>
<name>A0ABV6VBA7_9ACTN</name>
<dbReference type="EMBL" id="JBHEZX010000006">
    <property type="protein sequence ID" value="MFC1411012.1"/>
    <property type="molecule type" value="Genomic_DNA"/>
</dbReference>
<accession>A0ABV6VBA7</accession>
<dbReference type="InterPro" id="IPR050482">
    <property type="entry name" value="Sensor_HK_TwoCompSys"/>
</dbReference>
<dbReference type="PANTHER" id="PTHR24421">
    <property type="entry name" value="NITRATE/NITRITE SENSOR PROTEIN NARX-RELATED"/>
    <property type="match status" value="1"/>
</dbReference>
<evidence type="ECO:0000313" key="1">
    <source>
        <dbReference type="EMBL" id="MFC1411012.1"/>
    </source>
</evidence>
<proteinExistence type="predicted"/>
<dbReference type="Gene3D" id="3.30.565.10">
    <property type="entry name" value="Histidine kinase-like ATPase, C-terminal domain"/>
    <property type="match status" value="1"/>
</dbReference>
<sequence length="595" mass="62743">MTTPEPPRPTLGLDALVTEVSERLHAVAAVNDRMRELLEAVVAVSSGLDLHATLQRIAAAAADLGDAKYAAVGVLAQHGRGLADFIQVGLTEEEVAAIGDLPVGKGILGAIIEDPRPLRLDDLTVDPRAAGVPPNHPVMRSFLSVPIRVRDEVFGNLYVTEKRGPATFTAEDQQVMEALAAAAGVAIENARLYEEGRRRERWIAGAGEVTTAMLTSDDAHAALSIAAEQVRDLAGAALGMILLPTGDGGLRVSHAVGRAAEFVSGEYVPANDQVARLLQGDSVIIEDMGGDGRTASWIARAFGPSMALPMKSAGRILGAVAAWRESGKPSFTEAERELAEAFASQAALALRLAEGQRDQQRLAVYQDRDRIARDLHDLVIQRLFATGMMMESAARQAQAHEVRARISGAVDELDATIQEVRTTIYALQHDDTPDGGGDVRSKVLREVSQAAGPLGFKPSVVFSGPVDSMVGEGLGRHLLAALREALSNAARHARATAVAVVVDTTAHIAESGRPTMARSALLRPEDDLERALREAGAGRPAVLLTVTDDGVGIPAEGRRSGLRNLAERAASLGGTAWHGPGPDGRGTTVSWTALL</sequence>
<comment type="caution">
    <text evidence="1">The sequence shown here is derived from an EMBL/GenBank/DDBJ whole genome shotgun (WGS) entry which is preliminary data.</text>
</comment>
<dbReference type="Gene3D" id="1.20.5.1930">
    <property type="match status" value="1"/>
</dbReference>
<gene>
    <name evidence="1" type="ORF">ACEZDG_17265</name>
</gene>
<dbReference type="InterPro" id="IPR003018">
    <property type="entry name" value="GAF"/>
</dbReference>
<dbReference type="Pfam" id="PF01590">
    <property type="entry name" value="GAF"/>
    <property type="match status" value="1"/>
</dbReference>
<dbReference type="InterPro" id="IPR036890">
    <property type="entry name" value="HATPase_C_sf"/>
</dbReference>
<dbReference type="SMART" id="SM00387">
    <property type="entry name" value="HATPase_c"/>
    <property type="match status" value="1"/>
</dbReference>
<keyword evidence="2" id="KW-1185">Reference proteome</keyword>
<dbReference type="InterPro" id="IPR011712">
    <property type="entry name" value="Sig_transdc_His_kin_sub3_dim/P"/>
</dbReference>
<reference evidence="1 2" key="1">
    <citation type="submission" date="2024-09" db="EMBL/GenBank/DDBJ databases">
        <authorList>
            <person name="Lee S.D."/>
        </authorList>
    </citation>
    <scope>NUCLEOTIDE SEQUENCE [LARGE SCALE GENOMIC DNA]</scope>
    <source>
        <strain evidence="1 2">N1-1</strain>
    </source>
</reference>
<dbReference type="Proteomes" id="UP001592582">
    <property type="component" value="Unassembled WGS sequence"/>
</dbReference>
<protein>
    <submittedName>
        <fullName evidence="1">GAF domain-containing protein</fullName>
    </submittedName>
</protein>
<organism evidence="1 2">
    <name type="scientific">Streptacidiphilus alkalitolerans</name>
    <dbReference type="NCBI Taxonomy" id="3342712"/>
    <lineage>
        <taxon>Bacteria</taxon>
        <taxon>Bacillati</taxon>
        <taxon>Actinomycetota</taxon>
        <taxon>Actinomycetes</taxon>
        <taxon>Kitasatosporales</taxon>
        <taxon>Streptomycetaceae</taxon>
        <taxon>Streptacidiphilus</taxon>
    </lineage>
</organism>
<dbReference type="Gene3D" id="3.30.450.40">
    <property type="match status" value="2"/>
</dbReference>
<evidence type="ECO:0000313" key="2">
    <source>
        <dbReference type="Proteomes" id="UP001592582"/>
    </source>
</evidence>
<dbReference type="InterPro" id="IPR003594">
    <property type="entry name" value="HATPase_dom"/>
</dbReference>
<dbReference type="Pfam" id="PF07730">
    <property type="entry name" value="HisKA_3"/>
    <property type="match status" value="1"/>
</dbReference>
<dbReference type="SUPFAM" id="SSF55781">
    <property type="entry name" value="GAF domain-like"/>
    <property type="match status" value="2"/>
</dbReference>